<keyword evidence="3" id="KW-1185">Reference proteome</keyword>
<sequence length="36" mass="4083">TSLNRDRNRTLLSTLSVPNHKQTSSADYLNPLKNVK</sequence>
<evidence type="ECO:0000256" key="1">
    <source>
        <dbReference type="SAM" id="MobiDB-lite"/>
    </source>
</evidence>
<organism evidence="2 3">
    <name type="scientific">Rotaria socialis</name>
    <dbReference type="NCBI Taxonomy" id="392032"/>
    <lineage>
        <taxon>Eukaryota</taxon>
        <taxon>Metazoa</taxon>
        <taxon>Spiralia</taxon>
        <taxon>Gnathifera</taxon>
        <taxon>Rotifera</taxon>
        <taxon>Eurotatoria</taxon>
        <taxon>Bdelloidea</taxon>
        <taxon>Philodinida</taxon>
        <taxon>Philodinidae</taxon>
        <taxon>Rotaria</taxon>
    </lineage>
</organism>
<gene>
    <name evidence="2" type="ORF">UJA718_LOCUS38000</name>
</gene>
<evidence type="ECO:0000313" key="3">
    <source>
        <dbReference type="Proteomes" id="UP000663873"/>
    </source>
</evidence>
<accession>A0A821KJ69</accession>
<proteinExistence type="predicted"/>
<evidence type="ECO:0000313" key="2">
    <source>
        <dbReference type="EMBL" id="CAF4734868.1"/>
    </source>
</evidence>
<feature type="compositionally biased region" description="Polar residues" evidence="1">
    <location>
        <begin position="10"/>
        <end position="27"/>
    </location>
</feature>
<reference evidence="2" key="1">
    <citation type="submission" date="2021-02" db="EMBL/GenBank/DDBJ databases">
        <authorList>
            <person name="Nowell W R."/>
        </authorList>
    </citation>
    <scope>NUCLEOTIDE SEQUENCE</scope>
</reference>
<protein>
    <submittedName>
        <fullName evidence="2">Uncharacterized protein</fullName>
    </submittedName>
</protein>
<feature type="non-terminal residue" evidence="2">
    <location>
        <position position="1"/>
    </location>
</feature>
<dbReference type="EMBL" id="CAJOBP010038395">
    <property type="protein sequence ID" value="CAF4734868.1"/>
    <property type="molecule type" value="Genomic_DNA"/>
</dbReference>
<dbReference type="Proteomes" id="UP000663873">
    <property type="component" value="Unassembled WGS sequence"/>
</dbReference>
<dbReference type="AlphaFoldDB" id="A0A821KJ69"/>
<comment type="caution">
    <text evidence="2">The sequence shown here is derived from an EMBL/GenBank/DDBJ whole genome shotgun (WGS) entry which is preliminary data.</text>
</comment>
<name>A0A821KJ69_9BILA</name>
<feature type="region of interest" description="Disordered" evidence="1">
    <location>
        <begin position="1"/>
        <end position="36"/>
    </location>
</feature>